<dbReference type="AlphaFoldDB" id="A0A7W6RDC2"/>
<dbReference type="InterPro" id="IPR029149">
    <property type="entry name" value="Creatin/AminoP/Spt16_N"/>
</dbReference>
<dbReference type="FunFam" id="3.90.230.10:FF:000009">
    <property type="entry name" value="xaa-Pro aminopeptidase 2"/>
    <property type="match status" value="1"/>
</dbReference>
<comment type="similarity">
    <text evidence="1">Belongs to the peptidase M24B family.</text>
</comment>
<dbReference type="EC" id="3.4.11.9" evidence="7"/>
<evidence type="ECO:0000313" key="7">
    <source>
        <dbReference type="EMBL" id="MBB4266408.1"/>
    </source>
</evidence>
<keyword evidence="7" id="KW-0031">Aminopeptidase</keyword>
<reference evidence="7 8" key="1">
    <citation type="submission" date="2020-08" db="EMBL/GenBank/DDBJ databases">
        <title>Genome sequencing of Purple Non-Sulfur Bacteria from various extreme environments.</title>
        <authorList>
            <person name="Mayer M."/>
        </authorList>
    </citation>
    <scope>NUCLEOTIDE SEQUENCE [LARGE SCALE GENOMIC DNA]</scope>
    <source>
        <strain evidence="7 8">JA131</strain>
    </source>
</reference>
<dbReference type="Pfam" id="PF00557">
    <property type="entry name" value="Peptidase_M24"/>
    <property type="match status" value="1"/>
</dbReference>
<evidence type="ECO:0000259" key="5">
    <source>
        <dbReference type="Pfam" id="PF01321"/>
    </source>
</evidence>
<protein>
    <submittedName>
        <fullName evidence="7">Xaa-Pro aminopeptidase</fullName>
        <ecNumber evidence="7">3.4.11.9</ecNumber>
    </submittedName>
</protein>
<comment type="caution">
    <text evidence="7">The sequence shown here is derived from an EMBL/GenBank/DDBJ whole genome shotgun (WGS) entry which is preliminary data.</text>
</comment>
<evidence type="ECO:0000313" key="8">
    <source>
        <dbReference type="Proteomes" id="UP000554286"/>
    </source>
</evidence>
<feature type="domain" description="Creatinase N-terminal" evidence="5">
    <location>
        <begin position="101"/>
        <end position="216"/>
    </location>
</feature>
<gene>
    <name evidence="7" type="ORF">GGD89_002039</name>
</gene>
<dbReference type="InterPro" id="IPR000587">
    <property type="entry name" value="Creatinase_N"/>
</dbReference>
<evidence type="ECO:0000256" key="2">
    <source>
        <dbReference type="ARBA" id="ARBA00022723"/>
    </source>
</evidence>
<dbReference type="SUPFAM" id="SSF55920">
    <property type="entry name" value="Creatinase/aminopeptidase"/>
    <property type="match status" value="1"/>
</dbReference>
<dbReference type="InterPro" id="IPR050422">
    <property type="entry name" value="X-Pro_aminopeptidase_P"/>
</dbReference>
<dbReference type="Pfam" id="PF16188">
    <property type="entry name" value="Peptidase_M24_C"/>
    <property type="match status" value="1"/>
</dbReference>
<feature type="domain" description="Peptidase M24 C-terminal" evidence="6">
    <location>
        <begin position="630"/>
        <end position="689"/>
    </location>
</feature>
<dbReference type="Proteomes" id="UP000554286">
    <property type="component" value="Unassembled WGS sequence"/>
</dbReference>
<dbReference type="InterPro" id="IPR036005">
    <property type="entry name" value="Creatinase/aminopeptidase-like"/>
</dbReference>
<organism evidence="7 8">
    <name type="scientific">Roseospira visakhapatnamensis</name>
    <dbReference type="NCBI Taxonomy" id="390880"/>
    <lineage>
        <taxon>Bacteria</taxon>
        <taxon>Pseudomonadati</taxon>
        <taxon>Pseudomonadota</taxon>
        <taxon>Alphaproteobacteria</taxon>
        <taxon>Rhodospirillales</taxon>
        <taxon>Rhodospirillaceae</taxon>
        <taxon>Roseospira</taxon>
    </lineage>
</organism>
<evidence type="ECO:0000259" key="6">
    <source>
        <dbReference type="Pfam" id="PF16188"/>
    </source>
</evidence>
<dbReference type="GO" id="GO:0005737">
    <property type="term" value="C:cytoplasm"/>
    <property type="evidence" value="ECO:0007669"/>
    <property type="project" value="UniProtKB-ARBA"/>
</dbReference>
<dbReference type="SUPFAM" id="SSF53092">
    <property type="entry name" value="Creatinase/prolidase N-terminal domain"/>
    <property type="match status" value="1"/>
</dbReference>
<keyword evidence="3 7" id="KW-0378">Hydrolase</keyword>
<feature type="domain" description="Peptidase M24" evidence="4">
    <location>
        <begin position="406"/>
        <end position="618"/>
    </location>
</feature>
<dbReference type="InterPro" id="IPR032416">
    <property type="entry name" value="Peptidase_M24_C"/>
</dbReference>
<dbReference type="PANTHER" id="PTHR43763">
    <property type="entry name" value="XAA-PRO AMINOPEPTIDASE 1"/>
    <property type="match status" value="1"/>
</dbReference>
<keyword evidence="7" id="KW-0645">Protease</keyword>
<dbReference type="RefSeq" id="WP_343058579.1">
    <property type="nucleotide sequence ID" value="NZ_JACIGK010000013.1"/>
</dbReference>
<dbReference type="Gene3D" id="3.40.350.10">
    <property type="entry name" value="Creatinase/prolidase N-terminal domain"/>
    <property type="match status" value="2"/>
</dbReference>
<keyword evidence="2" id="KW-0479">Metal-binding</keyword>
<dbReference type="EMBL" id="JACIGK010000013">
    <property type="protein sequence ID" value="MBB4266408.1"/>
    <property type="molecule type" value="Genomic_DNA"/>
</dbReference>
<dbReference type="Pfam" id="PF01321">
    <property type="entry name" value="Creatinase_N"/>
    <property type="match status" value="1"/>
</dbReference>
<name>A0A7W6RDC2_9PROT</name>
<evidence type="ECO:0000256" key="1">
    <source>
        <dbReference type="ARBA" id="ARBA00008766"/>
    </source>
</evidence>
<sequence>MIEGLLDDGADPARMETEVEAALDALWSRLPRGGEQGGRNKDDLRALMAGLAAAPAGVDDAWMELVTPGPRDPDLDGIVRAARRAMAARLATATQDPVDGRLKRLRRALDGMGMHGLLVPRADAHQGEFVAGDAERLAWLTGFTGSAGLAVVLRDQAAVFVDGRYTLQAADQVDTGRWSVVPLARTSVGEWLGSALRAGDRLGFDPWLHTPAEVERHGTVCARAGARLEPLAVNPIDTLWRARPPAPLGPVVPHPLEMAGRPSADKRAEIAGLLRQKGMAATVITDPAALAWLLNIRGADVPFSPVPLGFAILRDSGRVDLFLEARKMTAAARASLDPDVTLREPGALGAALDALGAKKRSVLLDKDGCAQWINLRLTAAGARVRLDDDPIARPKARKTVAELDGARAAHRRDGVAMVRFLCWLDAEGPAGRQTERSAAAHLRDLRAEGARYRGPSFETISGAGPHGAVVHYRVTAETDRRIEPDMLYLVDSGAQYQDGTTDVTRTVAVGAPTAEQARRFTQVLKGHIAIATAVFPRGTTGTQLDTLARLALWADGVDFEHGTGHGVGSHLGVHEGPQRISKRPSTVALEPGMIVSNEPGYYKTGAFGIRIETLVVVTPVPTPDQGEHPLLGFETLTLAPIDRRLIDPALLTGAERDWVDAYHARVRAEIGPLVDDPTRAWLTEATAPLDGGPAAG</sequence>
<dbReference type="GO" id="GO:0046872">
    <property type="term" value="F:metal ion binding"/>
    <property type="evidence" value="ECO:0007669"/>
    <property type="project" value="UniProtKB-KW"/>
</dbReference>
<dbReference type="CDD" id="cd01085">
    <property type="entry name" value="APP"/>
    <property type="match status" value="1"/>
</dbReference>
<proteinExistence type="inferred from homology"/>
<dbReference type="Pfam" id="PF16189">
    <property type="entry name" value="Creatinase_N_2"/>
    <property type="match status" value="1"/>
</dbReference>
<dbReference type="InterPro" id="IPR000994">
    <property type="entry name" value="Pept_M24"/>
</dbReference>
<dbReference type="Gene3D" id="3.90.230.10">
    <property type="entry name" value="Creatinase/methionine aminopeptidase superfamily"/>
    <property type="match status" value="1"/>
</dbReference>
<dbReference type="PANTHER" id="PTHR43763:SF6">
    <property type="entry name" value="XAA-PRO AMINOPEPTIDASE 1"/>
    <property type="match status" value="1"/>
</dbReference>
<evidence type="ECO:0000259" key="4">
    <source>
        <dbReference type="Pfam" id="PF00557"/>
    </source>
</evidence>
<accession>A0A7W6RDC2</accession>
<dbReference type="GO" id="GO:0070006">
    <property type="term" value="F:metalloaminopeptidase activity"/>
    <property type="evidence" value="ECO:0007669"/>
    <property type="project" value="InterPro"/>
</dbReference>
<dbReference type="InterPro" id="IPR033740">
    <property type="entry name" value="Pept_M24B"/>
</dbReference>
<keyword evidence="8" id="KW-1185">Reference proteome</keyword>
<evidence type="ECO:0000256" key="3">
    <source>
        <dbReference type="ARBA" id="ARBA00022801"/>
    </source>
</evidence>